<dbReference type="Proteomes" id="UP000231279">
    <property type="component" value="Unassembled WGS sequence"/>
</dbReference>
<dbReference type="AlphaFoldDB" id="A0A2G9H1A9"/>
<name>A0A2G9H1A9_9LAMI</name>
<comment type="caution">
    <text evidence="1">The sequence shown here is derived from an EMBL/GenBank/DDBJ whole genome shotgun (WGS) entry which is preliminary data.</text>
</comment>
<protein>
    <submittedName>
        <fullName evidence="1">Uncharacterized protein</fullName>
    </submittedName>
</protein>
<keyword evidence="2" id="KW-1185">Reference proteome</keyword>
<organism evidence="1 2">
    <name type="scientific">Handroanthus impetiginosus</name>
    <dbReference type="NCBI Taxonomy" id="429701"/>
    <lineage>
        <taxon>Eukaryota</taxon>
        <taxon>Viridiplantae</taxon>
        <taxon>Streptophyta</taxon>
        <taxon>Embryophyta</taxon>
        <taxon>Tracheophyta</taxon>
        <taxon>Spermatophyta</taxon>
        <taxon>Magnoliopsida</taxon>
        <taxon>eudicotyledons</taxon>
        <taxon>Gunneridae</taxon>
        <taxon>Pentapetalae</taxon>
        <taxon>asterids</taxon>
        <taxon>lamiids</taxon>
        <taxon>Lamiales</taxon>
        <taxon>Bignoniaceae</taxon>
        <taxon>Crescentiina</taxon>
        <taxon>Tabebuia alliance</taxon>
        <taxon>Handroanthus</taxon>
    </lineage>
</organism>
<sequence>MDGFFTFPFSCNFYRMPDFQIVPKSLCISGPRNWLHYHYRTSLSPCRNFNR</sequence>
<gene>
    <name evidence="1" type="ORF">CDL12_16118</name>
</gene>
<evidence type="ECO:0000313" key="2">
    <source>
        <dbReference type="Proteomes" id="UP000231279"/>
    </source>
</evidence>
<proteinExistence type="predicted"/>
<accession>A0A2G9H1A9</accession>
<dbReference type="EMBL" id="NKXS01002978">
    <property type="protein sequence ID" value="PIN11296.1"/>
    <property type="molecule type" value="Genomic_DNA"/>
</dbReference>
<evidence type="ECO:0000313" key="1">
    <source>
        <dbReference type="EMBL" id="PIN11296.1"/>
    </source>
</evidence>
<reference evidence="2" key="1">
    <citation type="journal article" date="2018" name="Gigascience">
        <title>Genome assembly of the Pink Ipe (Handroanthus impetiginosus, Bignoniaceae), a highly valued, ecologically keystone Neotropical timber forest tree.</title>
        <authorList>
            <person name="Silva-Junior O.B."/>
            <person name="Grattapaglia D."/>
            <person name="Novaes E."/>
            <person name="Collevatti R.G."/>
        </authorList>
    </citation>
    <scope>NUCLEOTIDE SEQUENCE [LARGE SCALE GENOMIC DNA]</scope>
    <source>
        <strain evidence="2">cv. UFG-1</strain>
    </source>
</reference>